<sequence>MVDVTPQKMNKDAQMRASINQKLIETGERERLKELLRAKLIECGWKDQLKAHCKGNCRLISGIVNVLTELSHKYKAYGSECLYICILKTHHLSVSFHLHSSSFKHCILDPVPSRTKMSISQKIYSTFWHIIISCLKFLFKKKFIFLSLYYIYTQAMLLTS</sequence>
<keyword evidence="2" id="KW-1185">Reference proteome</keyword>
<evidence type="ECO:0000313" key="2">
    <source>
        <dbReference type="Proteomes" id="UP000472272"/>
    </source>
</evidence>
<dbReference type="PANTHER" id="PTHR12514">
    <property type="entry name" value="ENHANCER OF YELLOW 2 TRANSCRIPTION FACTOR"/>
    <property type="match status" value="1"/>
</dbReference>
<dbReference type="Proteomes" id="UP000472272">
    <property type="component" value="Chromosome 7"/>
</dbReference>
<dbReference type="GO" id="GO:0006406">
    <property type="term" value="P:mRNA export from nucleus"/>
    <property type="evidence" value="ECO:0007669"/>
    <property type="project" value="InterPro"/>
</dbReference>
<dbReference type="GeneTree" id="ENSGT00390000011748"/>
<proteinExistence type="predicted"/>
<evidence type="ECO:0000313" key="1">
    <source>
        <dbReference type="Ensembl" id="ENSPMRP00000030339.1"/>
    </source>
</evidence>
<dbReference type="Pfam" id="PF10163">
    <property type="entry name" value="EnY2"/>
    <property type="match status" value="1"/>
</dbReference>
<reference evidence="1 2" key="1">
    <citation type="journal article" date="2019" name="Proc. Natl. Acad. Sci. U.S.A.">
        <title>Regulatory changes in pterin and carotenoid genes underlie balanced color polymorphisms in the wall lizard.</title>
        <authorList>
            <person name="Andrade P."/>
            <person name="Pinho C."/>
            <person name="Perez I de Lanuza G."/>
            <person name="Afonso S."/>
            <person name="Brejcha J."/>
            <person name="Rubin C.J."/>
            <person name="Wallerman O."/>
            <person name="Pereira P."/>
            <person name="Sabatino S.J."/>
            <person name="Bellati A."/>
            <person name="Pellitteri-Rosa D."/>
            <person name="Bosakova Z."/>
            <person name="Bunikis I."/>
            <person name="Carretero M.A."/>
            <person name="Feiner N."/>
            <person name="Marsik P."/>
            <person name="Pauperio F."/>
            <person name="Salvi D."/>
            <person name="Soler L."/>
            <person name="While G.M."/>
            <person name="Uller T."/>
            <person name="Font E."/>
            <person name="Andersson L."/>
            <person name="Carneiro M."/>
        </authorList>
    </citation>
    <scope>NUCLEOTIDE SEQUENCE</scope>
</reference>
<accession>A0A670K3X7</accession>
<dbReference type="Ensembl" id="ENSPMRT00000032168.1">
    <property type="protein sequence ID" value="ENSPMRP00000030339.1"/>
    <property type="gene ID" value="ENSPMRG00000019611.1"/>
</dbReference>
<reference evidence="1" key="3">
    <citation type="submission" date="2025-09" db="UniProtKB">
        <authorList>
            <consortium name="Ensembl"/>
        </authorList>
    </citation>
    <scope>IDENTIFICATION</scope>
</reference>
<reference evidence="1" key="2">
    <citation type="submission" date="2025-08" db="UniProtKB">
        <authorList>
            <consortium name="Ensembl"/>
        </authorList>
    </citation>
    <scope>IDENTIFICATION</scope>
</reference>
<gene>
    <name evidence="1" type="primary">ENY2</name>
</gene>
<organism evidence="1 2">
    <name type="scientific">Podarcis muralis</name>
    <name type="common">Wall lizard</name>
    <name type="synonym">Lacerta muralis</name>
    <dbReference type="NCBI Taxonomy" id="64176"/>
    <lineage>
        <taxon>Eukaryota</taxon>
        <taxon>Metazoa</taxon>
        <taxon>Chordata</taxon>
        <taxon>Craniata</taxon>
        <taxon>Vertebrata</taxon>
        <taxon>Euteleostomi</taxon>
        <taxon>Lepidosauria</taxon>
        <taxon>Squamata</taxon>
        <taxon>Bifurcata</taxon>
        <taxon>Unidentata</taxon>
        <taxon>Episquamata</taxon>
        <taxon>Laterata</taxon>
        <taxon>Lacertibaenia</taxon>
        <taxon>Lacertidae</taxon>
        <taxon>Podarcis</taxon>
    </lineage>
</organism>
<dbReference type="InterPro" id="IPR018783">
    <property type="entry name" value="TF_ENY2"/>
</dbReference>
<dbReference type="GO" id="GO:0000124">
    <property type="term" value="C:SAGA complex"/>
    <property type="evidence" value="ECO:0007669"/>
    <property type="project" value="InterPro"/>
</dbReference>
<name>A0A670K3X7_PODMU</name>
<dbReference type="InterPro" id="IPR038212">
    <property type="entry name" value="TF_EnY2_sf"/>
</dbReference>
<protein>
    <submittedName>
        <fullName evidence="1">ENY2 transcription and export complex 2 subunit</fullName>
    </submittedName>
</protein>
<dbReference type="GO" id="GO:0005643">
    <property type="term" value="C:nuclear pore"/>
    <property type="evidence" value="ECO:0007669"/>
    <property type="project" value="InterPro"/>
</dbReference>
<dbReference type="GO" id="GO:0003713">
    <property type="term" value="F:transcription coactivator activity"/>
    <property type="evidence" value="ECO:0007669"/>
    <property type="project" value="InterPro"/>
</dbReference>
<dbReference type="Gene3D" id="1.10.246.140">
    <property type="match status" value="1"/>
</dbReference>
<dbReference type="AlphaFoldDB" id="A0A670K3X7"/>